<organism evidence="3 4">
    <name type="scientific">Pseudovirgaria hyperparasitica</name>
    <dbReference type="NCBI Taxonomy" id="470096"/>
    <lineage>
        <taxon>Eukaryota</taxon>
        <taxon>Fungi</taxon>
        <taxon>Dikarya</taxon>
        <taxon>Ascomycota</taxon>
        <taxon>Pezizomycotina</taxon>
        <taxon>Dothideomycetes</taxon>
        <taxon>Dothideomycetes incertae sedis</taxon>
        <taxon>Acrospermales</taxon>
        <taxon>Acrospermaceae</taxon>
        <taxon>Pseudovirgaria</taxon>
    </lineage>
</organism>
<feature type="non-terminal residue" evidence="3">
    <location>
        <position position="1"/>
    </location>
</feature>
<dbReference type="Proteomes" id="UP000799437">
    <property type="component" value="Unassembled WGS sequence"/>
</dbReference>
<dbReference type="PANTHER" id="PTHR39607">
    <property type="entry name" value="XANTHOCILLIN BIOSYNTHESIS CLUSTER TRANSCRIPTION FACTOR XANC-RELATED"/>
    <property type="match status" value="1"/>
</dbReference>
<dbReference type="RefSeq" id="XP_033595231.1">
    <property type="nucleotide sequence ID" value="XM_033741456.1"/>
</dbReference>
<protein>
    <recommendedName>
        <fullName evidence="2">BZIP domain-containing protein</fullName>
    </recommendedName>
</protein>
<feature type="non-terminal residue" evidence="3">
    <location>
        <position position="98"/>
    </location>
</feature>
<gene>
    <name evidence="3" type="ORF">EJ05DRAFT_419773</name>
</gene>
<feature type="region of interest" description="Disordered" evidence="1">
    <location>
        <begin position="1"/>
        <end position="98"/>
    </location>
</feature>
<name>A0A6A6VT63_9PEZI</name>
<dbReference type="EMBL" id="ML996594">
    <property type="protein sequence ID" value="KAF2752780.1"/>
    <property type="molecule type" value="Genomic_DNA"/>
</dbReference>
<evidence type="ECO:0000313" key="3">
    <source>
        <dbReference type="EMBL" id="KAF2752780.1"/>
    </source>
</evidence>
<dbReference type="GO" id="GO:0003700">
    <property type="term" value="F:DNA-binding transcription factor activity"/>
    <property type="evidence" value="ECO:0007669"/>
    <property type="project" value="InterPro"/>
</dbReference>
<proteinExistence type="predicted"/>
<dbReference type="AlphaFoldDB" id="A0A6A6VT63"/>
<dbReference type="SUPFAM" id="SSF57959">
    <property type="entry name" value="Leucine zipper domain"/>
    <property type="match status" value="1"/>
</dbReference>
<feature type="domain" description="BZIP" evidence="2">
    <location>
        <begin position="10"/>
        <end position="25"/>
    </location>
</feature>
<keyword evidence="4" id="KW-1185">Reference proteome</keyword>
<evidence type="ECO:0000259" key="2">
    <source>
        <dbReference type="PROSITE" id="PS00036"/>
    </source>
</evidence>
<reference evidence="3" key="1">
    <citation type="journal article" date="2020" name="Stud. Mycol.">
        <title>101 Dothideomycetes genomes: a test case for predicting lifestyles and emergence of pathogens.</title>
        <authorList>
            <person name="Haridas S."/>
            <person name="Albert R."/>
            <person name="Binder M."/>
            <person name="Bloem J."/>
            <person name="Labutti K."/>
            <person name="Salamov A."/>
            <person name="Andreopoulos B."/>
            <person name="Baker S."/>
            <person name="Barry K."/>
            <person name="Bills G."/>
            <person name="Bluhm B."/>
            <person name="Cannon C."/>
            <person name="Castanera R."/>
            <person name="Culley D."/>
            <person name="Daum C."/>
            <person name="Ezra D."/>
            <person name="Gonzalez J."/>
            <person name="Henrissat B."/>
            <person name="Kuo A."/>
            <person name="Liang C."/>
            <person name="Lipzen A."/>
            <person name="Lutzoni F."/>
            <person name="Magnuson J."/>
            <person name="Mondo S."/>
            <person name="Nolan M."/>
            <person name="Ohm R."/>
            <person name="Pangilinan J."/>
            <person name="Park H.-J."/>
            <person name="Ramirez L."/>
            <person name="Alfaro M."/>
            <person name="Sun H."/>
            <person name="Tritt A."/>
            <person name="Yoshinaga Y."/>
            <person name="Zwiers L.-H."/>
            <person name="Turgeon B."/>
            <person name="Goodwin S."/>
            <person name="Spatafora J."/>
            <person name="Crous P."/>
            <person name="Grigoriev I."/>
        </authorList>
    </citation>
    <scope>NUCLEOTIDE SEQUENCE</scope>
    <source>
        <strain evidence="3">CBS 121739</strain>
    </source>
</reference>
<sequence length="98" mass="11357">WNDVRDPQERRKIQNKLAQRRFREKQKVQREESEKSLRNQRWAGSAYTSPESQELQSSTNLSGLPWGGISMQCIVESGRAREQQSQQSSPKNSMYAAT</sequence>
<accession>A0A6A6VT63</accession>
<feature type="compositionally biased region" description="Basic and acidic residues" evidence="1">
    <location>
        <begin position="25"/>
        <end position="37"/>
    </location>
</feature>
<dbReference type="GeneID" id="54482510"/>
<dbReference type="InterPro" id="IPR046347">
    <property type="entry name" value="bZIP_sf"/>
</dbReference>
<feature type="compositionally biased region" description="Polar residues" evidence="1">
    <location>
        <begin position="46"/>
        <end position="62"/>
    </location>
</feature>
<dbReference type="PANTHER" id="PTHR39607:SF2">
    <property type="entry name" value="BZIP DOMAIN-CONTAINING PROTEIN"/>
    <property type="match status" value="1"/>
</dbReference>
<evidence type="ECO:0000256" key="1">
    <source>
        <dbReference type="SAM" id="MobiDB-lite"/>
    </source>
</evidence>
<dbReference type="OrthoDB" id="5387389at2759"/>
<feature type="compositionally biased region" description="Polar residues" evidence="1">
    <location>
        <begin position="83"/>
        <end position="92"/>
    </location>
</feature>
<feature type="compositionally biased region" description="Basic and acidic residues" evidence="1">
    <location>
        <begin position="1"/>
        <end position="12"/>
    </location>
</feature>
<dbReference type="InterPro" id="IPR004827">
    <property type="entry name" value="bZIP"/>
</dbReference>
<dbReference type="PROSITE" id="PS00036">
    <property type="entry name" value="BZIP_BASIC"/>
    <property type="match status" value="1"/>
</dbReference>
<dbReference type="InterPro" id="IPR052635">
    <property type="entry name" value="Sec_Metab_Biosynth_Reg"/>
</dbReference>
<evidence type="ECO:0000313" key="4">
    <source>
        <dbReference type="Proteomes" id="UP000799437"/>
    </source>
</evidence>